<proteinExistence type="predicted"/>
<sequence>MTLQTPPAAPDPKKPLPSSYLSPNNPQRPFTCAVPLTYAIANTTRECPLPSTYGNPHNPLLPPSTDPVVDIPVLIASKSKTILGFGGSTNGTAFALLLPPYPTTPLHASLLPFRAPPFPIPTPCAALLDVINLCSSHRAPSTTQ</sequence>
<dbReference type="EMBL" id="JFFI01000222">
    <property type="protein sequence ID" value="KXH68795.1"/>
    <property type="molecule type" value="Genomic_DNA"/>
</dbReference>
<keyword evidence="3" id="KW-1185">Reference proteome</keyword>
<evidence type="ECO:0000256" key="1">
    <source>
        <dbReference type="SAM" id="MobiDB-lite"/>
    </source>
</evidence>
<name>A0A135V883_9PEZI</name>
<protein>
    <submittedName>
        <fullName evidence="2">Uncharacterized protein</fullName>
    </submittedName>
</protein>
<dbReference type="Proteomes" id="UP000070121">
    <property type="component" value="Unassembled WGS sequence"/>
</dbReference>
<gene>
    <name evidence="2" type="ORF">CSAL01_00063</name>
</gene>
<organism evidence="2 3">
    <name type="scientific">Colletotrichum salicis</name>
    <dbReference type="NCBI Taxonomy" id="1209931"/>
    <lineage>
        <taxon>Eukaryota</taxon>
        <taxon>Fungi</taxon>
        <taxon>Dikarya</taxon>
        <taxon>Ascomycota</taxon>
        <taxon>Pezizomycotina</taxon>
        <taxon>Sordariomycetes</taxon>
        <taxon>Hypocreomycetidae</taxon>
        <taxon>Glomerellales</taxon>
        <taxon>Glomerellaceae</taxon>
        <taxon>Colletotrichum</taxon>
        <taxon>Colletotrichum acutatum species complex</taxon>
    </lineage>
</organism>
<evidence type="ECO:0000313" key="2">
    <source>
        <dbReference type="EMBL" id="KXH68795.1"/>
    </source>
</evidence>
<feature type="region of interest" description="Disordered" evidence="1">
    <location>
        <begin position="1"/>
        <end position="24"/>
    </location>
</feature>
<dbReference type="AlphaFoldDB" id="A0A135V883"/>
<accession>A0A135V883</accession>
<evidence type="ECO:0000313" key="3">
    <source>
        <dbReference type="Proteomes" id="UP000070121"/>
    </source>
</evidence>
<comment type="caution">
    <text evidence="2">The sequence shown here is derived from an EMBL/GenBank/DDBJ whole genome shotgun (WGS) entry which is preliminary data.</text>
</comment>
<reference evidence="2 3" key="1">
    <citation type="submission" date="2014-02" db="EMBL/GenBank/DDBJ databases">
        <title>The genome sequence of Colletotrichum salicis CBS 607.94.</title>
        <authorList>
            <person name="Baroncelli R."/>
            <person name="Thon M.R."/>
        </authorList>
    </citation>
    <scope>NUCLEOTIDE SEQUENCE [LARGE SCALE GENOMIC DNA]</scope>
    <source>
        <strain evidence="2 3">CBS 607.94</strain>
    </source>
</reference>